<evidence type="ECO:0000313" key="1">
    <source>
        <dbReference type="EMBL" id="JAE06581.1"/>
    </source>
</evidence>
<protein>
    <submittedName>
        <fullName evidence="1">Uncharacterized protein</fullName>
    </submittedName>
</protein>
<reference evidence="1" key="2">
    <citation type="journal article" date="2015" name="Data Brief">
        <title>Shoot transcriptome of the giant reed, Arundo donax.</title>
        <authorList>
            <person name="Barrero R.A."/>
            <person name="Guerrero F.D."/>
            <person name="Moolhuijzen P."/>
            <person name="Goolsby J.A."/>
            <person name="Tidwell J."/>
            <person name="Bellgard S.E."/>
            <person name="Bellgard M.I."/>
        </authorList>
    </citation>
    <scope>NUCLEOTIDE SEQUENCE</scope>
    <source>
        <tissue evidence="1">Shoot tissue taken approximately 20 cm above the soil surface</tissue>
    </source>
</reference>
<accession>A0A0A9F8X2</accession>
<organism evidence="1">
    <name type="scientific">Arundo donax</name>
    <name type="common">Giant reed</name>
    <name type="synonym">Donax arundinaceus</name>
    <dbReference type="NCBI Taxonomy" id="35708"/>
    <lineage>
        <taxon>Eukaryota</taxon>
        <taxon>Viridiplantae</taxon>
        <taxon>Streptophyta</taxon>
        <taxon>Embryophyta</taxon>
        <taxon>Tracheophyta</taxon>
        <taxon>Spermatophyta</taxon>
        <taxon>Magnoliopsida</taxon>
        <taxon>Liliopsida</taxon>
        <taxon>Poales</taxon>
        <taxon>Poaceae</taxon>
        <taxon>PACMAD clade</taxon>
        <taxon>Arundinoideae</taxon>
        <taxon>Arundineae</taxon>
        <taxon>Arundo</taxon>
    </lineage>
</organism>
<dbReference type="EMBL" id="GBRH01191315">
    <property type="protein sequence ID" value="JAE06581.1"/>
    <property type="molecule type" value="Transcribed_RNA"/>
</dbReference>
<name>A0A0A9F8X2_ARUDO</name>
<sequence length="12" mass="1559">MLKLPYLQKVYY</sequence>
<proteinExistence type="predicted"/>
<reference evidence="1" key="1">
    <citation type="submission" date="2014-09" db="EMBL/GenBank/DDBJ databases">
        <authorList>
            <person name="Magalhaes I.L.F."/>
            <person name="Oliveira U."/>
            <person name="Santos F.R."/>
            <person name="Vidigal T.H.D.A."/>
            <person name="Brescovit A.D."/>
            <person name="Santos A.J."/>
        </authorList>
    </citation>
    <scope>NUCLEOTIDE SEQUENCE</scope>
    <source>
        <tissue evidence="1">Shoot tissue taken approximately 20 cm above the soil surface</tissue>
    </source>
</reference>